<evidence type="ECO:0000256" key="2">
    <source>
        <dbReference type="ARBA" id="ARBA00010617"/>
    </source>
</evidence>
<dbReference type="InterPro" id="IPR036396">
    <property type="entry name" value="Cyt_P450_sf"/>
</dbReference>
<dbReference type="InterPro" id="IPR050196">
    <property type="entry name" value="Cytochrome_P450_Monoox"/>
</dbReference>
<dbReference type="GO" id="GO:0005789">
    <property type="term" value="C:endoplasmic reticulum membrane"/>
    <property type="evidence" value="ECO:0007669"/>
    <property type="project" value="UniProtKB-SubCell"/>
</dbReference>
<dbReference type="Proteomes" id="UP000095280">
    <property type="component" value="Unplaced"/>
</dbReference>
<keyword evidence="3" id="KW-0256">Endoplasmic reticulum</keyword>
<reference evidence="9" key="1">
    <citation type="submission" date="2016-11" db="UniProtKB">
        <authorList>
            <consortium name="WormBaseParasite"/>
        </authorList>
    </citation>
    <scope>IDENTIFICATION</scope>
</reference>
<dbReference type="InterPro" id="IPR002401">
    <property type="entry name" value="Cyt_P450_E_grp-I"/>
</dbReference>
<dbReference type="Pfam" id="PF00067">
    <property type="entry name" value="p450"/>
    <property type="match status" value="1"/>
</dbReference>
<dbReference type="PANTHER" id="PTHR24291:SF189">
    <property type="entry name" value="CYTOCHROME P450 4C3-RELATED"/>
    <property type="match status" value="1"/>
</dbReference>
<feature type="signal peptide" evidence="7">
    <location>
        <begin position="1"/>
        <end position="23"/>
    </location>
</feature>
<evidence type="ECO:0000313" key="9">
    <source>
        <dbReference type="WBParaSite" id="maker-uti_cns_0011714-snap-gene-0.4-mRNA-1"/>
    </source>
</evidence>
<dbReference type="PROSITE" id="PS00086">
    <property type="entry name" value="CYTOCHROME_P450"/>
    <property type="match status" value="1"/>
</dbReference>
<protein>
    <submittedName>
        <fullName evidence="9">Cytochrome P450 4c3</fullName>
    </submittedName>
</protein>
<comment type="similarity">
    <text evidence="2 6">Belongs to the cytochrome P450 family.</text>
</comment>
<dbReference type="CDD" id="cd20660">
    <property type="entry name" value="CYP4V-like"/>
    <property type="match status" value="1"/>
</dbReference>
<dbReference type="AlphaFoldDB" id="A0A1I8IE53"/>
<evidence type="ECO:0000256" key="1">
    <source>
        <dbReference type="ARBA" id="ARBA00004586"/>
    </source>
</evidence>
<keyword evidence="6" id="KW-0503">Monooxygenase</keyword>
<keyword evidence="5 6" id="KW-0349">Heme</keyword>
<dbReference type="GO" id="GO:0005506">
    <property type="term" value="F:iron ion binding"/>
    <property type="evidence" value="ECO:0007669"/>
    <property type="project" value="InterPro"/>
</dbReference>
<proteinExistence type="inferred from homology"/>
<keyword evidence="7" id="KW-0732">Signal</keyword>
<comment type="cofactor">
    <cofactor evidence="5">
        <name>heme</name>
        <dbReference type="ChEBI" id="CHEBI:30413"/>
    </cofactor>
</comment>
<keyword evidence="4" id="KW-0472">Membrane</keyword>
<evidence type="ECO:0000256" key="7">
    <source>
        <dbReference type="SAM" id="SignalP"/>
    </source>
</evidence>
<accession>A0A1I8IE53</accession>
<organism evidence="8 9">
    <name type="scientific">Macrostomum lignano</name>
    <dbReference type="NCBI Taxonomy" id="282301"/>
    <lineage>
        <taxon>Eukaryota</taxon>
        <taxon>Metazoa</taxon>
        <taxon>Spiralia</taxon>
        <taxon>Lophotrochozoa</taxon>
        <taxon>Platyhelminthes</taxon>
        <taxon>Rhabditophora</taxon>
        <taxon>Macrostomorpha</taxon>
        <taxon>Macrostomida</taxon>
        <taxon>Macrostomidae</taxon>
        <taxon>Macrostomum</taxon>
    </lineage>
</organism>
<feature type="binding site" description="axial binding residue" evidence="5">
    <location>
        <position position="457"/>
    </location>
    <ligand>
        <name>heme</name>
        <dbReference type="ChEBI" id="CHEBI:30413"/>
    </ligand>
    <ligandPart>
        <name>Fe</name>
        <dbReference type="ChEBI" id="CHEBI:18248"/>
    </ligandPart>
</feature>
<evidence type="ECO:0000313" key="8">
    <source>
        <dbReference type="Proteomes" id="UP000095280"/>
    </source>
</evidence>
<keyword evidence="6" id="KW-0560">Oxidoreductase</keyword>
<keyword evidence="5 6" id="KW-0479">Metal-binding</keyword>
<dbReference type="PRINTS" id="PR00463">
    <property type="entry name" value="EP450I"/>
</dbReference>
<dbReference type="GO" id="GO:0016705">
    <property type="term" value="F:oxidoreductase activity, acting on paired donors, with incorporation or reduction of molecular oxygen"/>
    <property type="evidence" value="ECO:0007669"/>
    <property type="project" value="InterPro"/>
</dbReference>
<dbReference type="GO" id="GO:0020037">
    <property type="term" value="F:heme binding"/>
    <property type="evidence" value="ECO:0007669"/>
    <property type="project" value="InterPro"/>
</dbReference>
<sequence>MLLVATVILASCFLTAKLWKRLAKYVMDLFTMRNIIGPAQLPLVGNAHQFEYGGAAFYRQIMEFGRQYQDHPMFRIWVGIYPIVVLQKAKSVESILSSSKHITKAFQYDFLHTWLGTGLLTSAGEKWHSRRKMLTPAFHFSILQDFCPVFSEQSRVLLQVLDDQLNADGQAELDIFPYMGRCALDIICETAMGCQVHAQTEQNSEYVASVANMSEIVMRRLKNPLYYSESLFARSRLSAEQNACLGVMHAFTTGVIAERRADFAAMSEEERRDQMAIRRRRKRLTFLDLLLFESETGAKLTDSDIREEVDTFMFEGHDTTAAAMTWCLFLLGRHPDVQAEVHKEIDAIWEEGRLSPEGHLTSECLNQLSLLDRCVKEALRIYPSVPFFGREAAEDIEVDGYTITAGTTVLALATQLHRDPEYFPEPEKFNPDRFLPEAVRGRNPYAYVPFSAGPRNCIGAKFAQLEEKAVLCWFLRHYDVTSLQTEEEVDPAGELILRPAHGIRLRVQRRNV</sequence>
<dbReference type="Gene3D" id="1.10.630.10">
    <property type="entry name" value="Cytochrome P450"/>
    <property type="match status" value="1"/>
</dbReference>
<evidence type="ECO:0000256" key="4">
    <source>
        <dbReference type="ARBA" id="ARBA00023136"/>
    </source>
</evidence>
<dbReference type="WBParaSite" id="maker-uti_cns_0011714-snap-gene-0.4-mRNA-1">
    <property type="protein sequence ID" value="maker-uti_cns_0011714-snap-gene-0.4-mRNA-1"/>
    <property type="gene ID" value="maker-uti_cns_0011714-snap-gene-0.4"/>
</dbReference>
<evidence type="ECO:0000256" key="6">
    <source>
        <dbReference type="RuleBase" id="RU000461"/>
    </source>
</evidence>
<keyword evidence="8" id="KW-1185">Reference proteome</keyword>
<dbReference type="SUPFAM" id="SSF48264">
    <property type="entry name" value="Cytochrome P450"/>
    <property type="match status" value="1"/>
</dbReference>
<dbReference type="PANTHER" id="PTHR24291">
    <property type="entry name" value="CYTOCHROME P450 FAMILY 4"/>
    <property type="match status" value="1"/>
</dbReference>
<dbReference type="InterPro" id="IPR017972">
    <property type="entry name" value="Cyt_P450_CS"/>
</dbReference>
<name>A0A1I8IE53_9PLAT</name>
<evidence type="ECO:0000256" key="3">
    <source>
        <dbReference type="ARBA" id="ARBA00022824"/>
    </source>
</evidence>
<dbReference type="GO" id="GO:0004497">
    <property type="term" value="F:monooxygenase activity"/>
    <property type="evidence" value="ECO:0007669"/>
    <property type="project" value="UniProtKB-KW"/>
</dbReference>
<keyword evidence="5 6" id="KW-0408">Iron</keyword>
<comment type="subcellular location">
    <subcellularLocation>
        <location evidence="1">Endoplasmic reticulum membrane</location>
    </subcellularLocation>
</comment>
<dbReference type="InterPro" id="IPR001128">
    <property type="entry name" value="Cyt_P450"/>
</dbReference>
<feature type="chain" id="PRO_5009320963" evidence="7">
    <location>
        <begin position="24"/>
        <end position="512"/>
    </location>
</feature>
<dbReference type="PRINTS" id="PR00385">
    <property type="entry name" value="P450"/>
</dbReference>
<evidence type="ECO:0000256" key="5">
    <source>
        <dbReference type="PIRSR" id="PIRSR602401-1"/>
    </source>
</evidence>